<evidence type="ECO:0000313" key="2">
    <source>
        <dbReference type="EMBL" id="KAG7167636.1"/>
    </source>
</evidence>
<feature type="signal peptide" evidence="1">
    <location>
        <begin position="1"/>
        <end position="30"/>
    </location>
</feature>
<evidence type="ECO:0000313" key="3">
    <source>
        <dbReference type="Proteomes" id="UP000747542"/>
    </source>
</evidence>
<dbReference type="AlphaFoldDB" id="A0A8J5K3Z4"/>
<feature type="chain" id="PRO_5035239431" description="F5/8 type C domain-containing protein" evidence="1">
    <location>
        <begin position="31"/>
        <end position="260"/>
    </location>
</feature>
<accession>A0A8J5K3Z4</accession>
<gene>
    <name evidence="2" type="ORF">Hamer_G019032</name>
</gene>
<keyword evidence="1" id="KW-0732">Signal</keyword>
<name>A0A8J5K3Z4_HOMAM</name>
<proteinExistence type="predicted"/>
<keyword evidence="3" id="KW-1185">Reference proteome</keyword>
<comment type="caution">
    <text evidence="2">The sequence shown here is derived from an EMBL/GenBank/DDBJ whole genome shotgun (WGS) entry which is preliminary data.</text>
</comment>
<reference evidence="2" key="1">
    <citation type="journal article" date="2021" name="Sci. Adv.">
        <title>The American lobster genome reveals insights on longevity, neural, and immune adaptations.</title>
        <authorList>
            <person name="Polinski J.M."/>
            <person name="Zimin A.V."/>
            <person name="Clark K.F."/>
            <person name="Kohn A.B."/>
            <person name="Sadowski N."/>
            <person name="Timp W."/>
            <person name="Ptitsyn A."/>
            <person name="Khanna P."/>
            <person name="Romanova D.Y."/>
            <person name="Williams P."/>
            <person name="Greenwood S.J."/>
            <person name="Moroz L.L."/>
            <person name="Walt D.R."/>
            <person name="Bodnar A.G."/>
        </authorList>
    </citation>
    <scope>NUCLEOTIDE SEQUENCE</scope>
    <source>
        <strain evidence="2">GMGI-L3</strain>
    </source>
</reference>
<organism evidence="2 3">
    <name type="scientific">Homarus americanus</name>
    <name type="common">American lobster</name>
    <dbReference type="NCBI Taxonomy" id="6706"/>
    <lineage>
        <taxon>Eukaryota</taxon>
        <taxon>Metazoa</taxon>
        <taxon>Ecdysozoa</taxon>
        <taxon>Arthropoda</taxon>
        <taxon>Crustacea</taxon>
        <taxon>Multicrustacea</taxon>
        <taxon>Malacostraca</taxon>
        <taxon>Eumalacostraca</taxon>
        <taxon>Eucarida</taxon>
        <taxon>Decapoda</taxon>
        <taxon>Pleocyemata</taxon>
        <taxon>Astacidea</taxon>
        <taxon>Nephropoidea</taxon>
        <taxon>Nephropidae</taxon>
        <taxon>Homarus</taxon>
    </lineage>
</organism>
<dbReference type="EMBL" id="JAHLQT010021370">
    <property type="protein sequence ID" value="KAG7167636.1"/>
    <property type="molecule type" value="Genomic_DNA"/>
</dbReference>
<dbReference type="Proteomes" id="UP000747542">
    <property type="component" value="Unassembled WGS sequence"/>
</dbReference>
<evidence type="ECO:0000256" key="1">
    <source>
        <dbReference type="SAM" id="SignalP"/>
    </source>
</evidence>
<dbReference type="SUPFAM" id="SSF49785">
    <property type="entry name" value="Galactose-binding domain-like"/>
    <property type="match status" value="1"/>
</dbReference>
<sequence>MSQVPPVCLCSVWAAAVTVLLLIPVSSVEGNELVIWKTVLISQTRLYQASIIEVYDPPAGTNQAIKCSNTCRGLGWCNVWCKDQSTSSYIFSNMIVMPTYTETYLTDALTCYTLRPRDYATNAYITAGNNKVISADKEDLIDGIYGFTDNEVFSSKEDPEDSWIFFDFGQVVTFSHVTLVANPGSDVNTFKDVQVSVGKYPPTMSPEGFDDYEVFGWIPAPWWGSQEVEMESTSPKSARYISIRKVFNNDGLKVAHVQVY</sequence>
<dbReference type="Gene3D" id="2.60.120.260">
    <property type="entry name" value="Galactose-binding domain-like"/>
    <property type="match status" value="1"/>
</dbReference>
<dbReference type="InterPro" id="IPR008979">
    <property type="entry name" value="Galactose-bd-like_sf"/>
</dbReference>
<protein>
    <recommendedName>
        <fullName evidence="4">F5/8 type C domain-containing protein</fullName>
    </recommendedName>
</protein>
<evidence type="ECO:0008006" key="4">
    <source>
        <dbReference type="Google" id="ProtNLM"/>
    </source>
</evidence>